<proteinExistence type="predicted"/>
<dbReference type="PANTHER" id="PTHR48106">
    <property type="entry name" value="QUINONE OXIDOREDUCTASE PIG3-RELATED"/>
    <property type="match status" value="1"/>
</dbReference>
<dbReference type="SUPFAM" id="SSF51735">
    <property type="entry name" value="NAD(P)-binding Rossmann-fold domains"/>
    <property type="match status" value="1"/>
</dbReference>
<sequence>MMRALVVARDAPGSLQWTEVPRPVPAPDEVLVRADAVAVNHGELAFGVGYAPEGAVLGYDAAGVVETPAADGTGPAAGTPVLTVGSVGGWAEYRAVPVDSVGVAPDAADPGVLAAVCTAGATALRAVRKLGSVVGRRVLVTGATGGVGRFAVQLARRAGAHVIAVVPDPSVAPGPAADEVVRAPGELDAPVAGVIDLVGGGFLATSFAKLTSGGILVSVGHAAGAVADFDYLAMFADPAALGRHDRSIVTLYLPAETGIGADLTWLAAEVVAERLDPGIAWRGDWQHFHHAADLLLNRKLHGRAVLTMR</sequence>
<dbReference type="InterPro" id="IPR011032">
    <property type="entry name" value="GroES-like_sf"/>
</dbReference>
<feature type="domain" description="Enoyl reductase (ER)" evidence="3">
    <location>
        <begin position="10"/>
        <end position="306"/>
    </location>
</feature>
<dbReference type="InterPro" id="IPR036291">
    <property type="entry name" value="NAD(P)-bd_dom_sf"/>
</dbReference>
<evidence type="ECO:0000313" key="4">
    <source>
        <dbReference type="EMBL" id="GAA3564186.1"/>
    </source>
</evidence>
<dbReference type="Gene3D" id="3.40.50.720">
    <property type="entry name" value="NAD(P)-binding Rossmann-like Domain"/>
    <property type="match status" value="1"/>
</dbReference>
<dbReference type="SMART" id="SM00829">
    <property type="entry name" value="PKS_ER"/>
    <property type="match status" value="1"/>
</dbReference>
<evidence type="ECO:0000259" key="3">
    <source>
        <dbReference type="SMART" id="SM00829"/>
    </source>
</evidence>
<keyword evidence="5" id="KW-1185">Reference proteome</keyword>
<keyword evidence="2" id="KW-0560">Oxidoreductase</keyword>
<dbReference type="EMBL" id="BAAAZN010000012">
    <property type="protein sequence ID" value="GAA3564186.1"/>
    <property type="molecule type" value="Genomic_DNA"/>
</dbReference>
<keyword evidence="1" id="KW-0521">NADP</keyword>
<dbReference type="InterPro" id="IPR013154">
    <property type="entry name" value="ADH-like_N"/>
</dbReference>
<dbReference type="CDD" id="cd08270">
    <property type="entry name" value="MDR4"/>
    <property type="match status" value="1"/>
</dbReference>
<evidence type="ECO:0000313" key="5">
    <source>
        <dbReference type="Proteomes" id="UP001500689"/>
    </source>
</evidence>
<dbReference type="Gene3D" id="3.90.180.10">
    <property type="entry name" value="Medium-chain alcohol dehydrogenases, catalytic domain"/>
    <property type="match status" value="1"/>
</dbReference>
<evidence type="ECO:0000256" key="2">
    <source>
        <dbReference type="ARBA" id="ARBA00023002"/>
    </source>
</evidence>
<dbReference type="InterPro" id="IPR020843">
    <property type="entry name" value="ER"/>
</dbReference>
<dbReference type="Pfam" id="PF08240">
    <property type="entry name" value="ADH_N"/>
    <property type="match status" value="1"/>
</dbReference>
<comment type="caution">
    <text evidence="4">The sequence shown here is derived from an EMBL/GenBank/DDBJ whole genome shotgun (WGS) entry which is preliminary data.</text>
</comment>
<protein>
    <recommendedName>
        <fullName evidence="3">Enoyl reductase (ER) domain-containing protein</fullName>
    </recommendedName>
</protein>
<dbReference type="SUPFAM" id="SSF50129">
    <property type="entry name" value="GroES-like"/>
    <property type="match status" value="1"/>
</dbReference>
<name>A0ABP6XF18_9PSEU</name>
<organism evidence="4 5">
    <name type="scientific">Amycolatopsis ultiminotia</name>
    <dbReference type="NCBI Taxonomy" id="543629"/>
    <lineage>
        <taxon>Bacteria</taxon>
        <taxon>Bacillati</taxon>
        <taxon>Actinomycetota</taxon>
        <taxon>Actinomycetes</taxon>
        <taxon>Pseudonocardiales</taxon>
        <taxon>Pseudonocardiaceae</taxon>
        <taxon>Amycolatopsis</taxon>
    </lineage>
</organism>
<gene>
    <name evidence="4" type="ORF">GCM10022222_54980</name>
</gene>
<evidence type="ECO:0000256" key="1">
    <source>
        <dbReference type="ARBA" id="ARBA00022857"/>
    </source>
</evidence>
<reference evidence="5" key="1">
    <citation type="journal article" date="2019" name="Int. J. Syst. Evol. Microbiol.">
        <title>The Global Catalogue of Microorganisms (GCM) 10K type strain sequencing project: providing services to taxonomists for standard genome sequencing and annotation.</title>
        <authorList>
            <consortium name="The Broad Institute Genomics Platform"/>
            <consortium name="The Broad Institute Genome Sequencing Center for Infectious Disease"/>
            <person name="Wu L."/>
            <person name="Ma J."/>
        </authorList>
    </citation>
    <scope>NUCLEOTIDE SEQUENCE [LARGE SCALE GENOMIC DNA]</scope>
    <source>
        <strain evidence="5">JCM 16898</strain>
    </source>
</reference>
<dbReference type="Proteomes" id="UP001500689">
    <property type="component" value="Unassembled WGS sequence"/>
</dbReference>
<dbReference type="PANTHER" id="PTHR48106:SF13">
    <property type="entry name" value="QUINONE OXIDOREDUCTASE-RELATED"/>
    <property type="match status" value="1"/>
</dbReference>
<accession>A0ABP6XF18</accession>